<feature type="region of interest" description="Disordered" evidence="1">
    <location>
        <begin position="144"/>
        <end position="163"/>
    </location>
</feature>
<dbReference type="EMBL" id="AWNI01000008">
    <property type="protein sequence ID" value="ETS63401.1"/>
    <property type="molecule type" value="Genomic_DNA"/>
</dbReference>
<reference evidence="2 3" key="1">
    <citation type="journal article" date="2014" name="Genome Announc.">
        <title>Genome sequence of the basidiomycetous fungus Pseudozyma aphidis DSM70725, an efficient producer of biosurfactant mannosylerythritol lipids.</title>
        <authorList>
            <person name="Lorenz S."/>
            <person name="Guenther M."/>
            <person name="Grumaz C."/>
            <person name="Rupp S."/>
            <person name="Zibek S."/>
            <person name="Sohn K."/>
        </authorList>
    </citation>
    <scope>NUCLEOTIDE SEQUENCE [LARGE SCALE GENOMIC DNA]</scope>
    <source>
        <strain evidence="3">ATCC 32657 / CBS 517.83 / DSM 70725 / JCM 10318 / NBRC 10182 / NRRL Y-7954 / St-0401</strain>
    </source>
</reference>
<evidence type="ECO:0000313" key="3">
    <source>
        <dbReference type="Proteomes" id="UP000019462"/>
    </source>
</evidence>
<feature type="compositionally biased region" description="Polar residues" evidence="1">
    <location>
        <begin position="144"/>
        <end position="154"/>
    </location>
</feature>
<protein>
    <submittedName>
        <fullName evidence="2">Uncharacterized protein</fullName>
    </submittedName>
</protein>
<keyword evidence="3" id="KW-1185">Reference proteome</keyword>
<accession>W3VRI7</accession>
<dbReference type="Proteomes" id="UP000019462">
    <property type="component" value="Unassembled WGS sequence"/>
</dbReference>
<name>W3VRI7_MOEAP</name>
<dbReference type="OrthoDB" id="10360139at2759"/>
<dbReference type="HOGENOM" id="CLU_1415725_0_0_1"/>
<proteinExistence type="predicted"/>
<evidence type="ECO:0000313" key="2">
    <source>
        <dbReference type="EMBL" id="ETS63401.1"/>
    </source>
</evidence>
<organism evidence="2 3">
    <name type="scientific">Moesziomyces aphidis</name>
    <name type="common">Pseudozyma aphidis</name>
    <dbReference type="NCBI Taxonomy" id="84754"/>
    <lineage>
        <taxon>Eukaryota</taxon>
        <taxon>Fungi</taxon>
        <taxon>Dikarya</taxon>
        <taxon>Basidiomycota</taxon>
        <taxon>Ustilaginomycotina</taxon>
        <taxon>Ustilaginomycetes</taxon>
        <taxon>Ustilaginales</taxon>
        <taxon>Ustilaginaceae</taxon>
        <taxon>Moesziomyces</taxon>
    </lineage>
</organism>
<sequence>MRSCRAEAAASSLFAAASASEPVLHTLPPATVPCTQGMAIAPRPSRHFCLRQASLGRRCSAFPASAPGMSLDVRTAGPAQTAVEPSIGACPSPTPVRPAHLKGLPHPAGSTVEAFGQGSRPLDACLLLVASRLPWRLRIAATSTPDAKSASKTLGSEPRPKPPCMRLICHTRMPGSLRQHPRRHTALFLTPS</sequence>
<comment type="caution">
    <text evidence="2">The sequence shown here is derived from an EMBL/GenBank/DDBJ whole genome shotgun (WGS) entry which is preliminary data.</text>
</comment>
<evidence type="ECO:0000256" key="1">
    <source>
        <dbReference type="SAM" id="MobiDB-lite"/>
    </source>
</evidence>
<dbReference type="AlphaFoldDB" id="W3VRI7"/>
<gene>
    <name evidence="2" type="ORF">PaG_01684</name>
</gene>